<dbReference type="Proteomes" id="UP001055868">
    <property type="component" value="Chromosome"/>
</dbReference>
<evidence type="ECO:0000259" key="2">
    <source>
        <dbReference type="Pfam" id="PF09588"/>
    </source>
</evidence>
<dbReference type="InterPro" id="IPR019080">
    <property type="entry name" value="YqaJ_viral_recombinase"/>
</dbReference>
<evidence type="ECO:0000313" key="3">
    <source>
        <dbReference type="EMBL" id="UQN29449.1"/>
    </source>
</evidence>
<reference evidence="3" key="1">
    <citation type="submission" date="2022-05" db="EMBL/GenBank/DDBJ databases">
        <title>Genomic analysis of Brachybacterium sp. CBA3104.</title>
        <authorList>
            <person name="Roh S.W."/>
            <person name="Kim Y.B."/>
            <person name="Kim Y."/>
        </authorList>
    </citation>
    <scope>NUCLEOTIDE SEQUENCE</scope>
    <source>
        <strain evidence="3">CBA3104</strain>
    </source>
</reference>
<organism evidence="3 4">
    <name type="scientific">Brachybacterium kimchii</name>
    <dbReference type="NCBI Taxonomy" id="2942909"/>
    <lineage>
        <taxon>Bacteria</taxon>
        <taxon>Bacillati</taxon>
        <taxon>Actinomycetota</taxon>
        <taxon>Actinomycetes</taxon>
        <taxon>Micrococcales</taxon>
        <taxon>Dermabacteraceae</taxon>
        <taxon>Brachybacterium</taxon>
    </lineage>
</organism>
<dbReference type="SUPFAM" id="SSF52980">
    <property type="entry name" value="Restriction endonuclease-like"/>
    <property type="match status" value="1"/>
</dbReference>
<name>A0ABY4N7V6_9MICO</name>
<protein>
    <submittedName>
        <fullName evidence="3">YqaJ viral recombinase family protein</fullName>
    </submittedName>
</protein>
<dbReference type="RefSeq" id="WP_249478646.1">
    <property type="nucleotide sequence ID" value="NZ_CP097218.1"/>
</dbReference>
<keyword evidence="4" id="KW-1185">Reference proteome</keyword>
<dbReference type="InterPro" id="IPR011335">
    <property type="entry name" value="Restrct_endonuc-II-like"/>
</dbReference>
<dbReference type="EMBL" id="CP097218">
    <property type="protein sequence ID" value="UQN29449.1"/>
    <property type="molecule type" value="Genomic_DNA"/>
</dbReference>
<accession>A0ABY4N7V6</accession>
<gene>
    <name evidence="3" type="ORF">M4486_17720</name>
</gene>
<feature type="region of interest" description="Disordered" evidence="1">
    <location>
        <begin position="292"/>
        <end position="314"/>
    </location>
</feature>
<evidence type="ECO:0000256" key="1">
    <source>
        <dbReference type="SAM" id="MobiDB-lite"/>
    </source>
</evidence>
<dbReference type="Pfam" id="PF09588">
    <property type="entry name" value="YqaJ"/>
    <property type="match status" value="1"/>
</dbReference>
<dbReference type="Gene3D" id="3.90.320.10">
    <property type="match status" value="1"/>
</dbReference>
<sequence length="314" mass="34674">MTATARQILPAAADGTEQWKDQRTAGFGGTNAADLFLGTTSRFRLWREKRGLASKEEVSPALQALFDHGHEREKPLADRFTRETGLKVRNTGTWARKDRPWALANPDRLVGTDGLLEIKTTGGRAEAVDWWTSGRVHPKAWVQAHWYAYVTGRTVLWFIAEVDRVPFILGPYDADQGLIETLADLAADFWATVQDGSAPDDTPEPSREIAYVPPADGTEVVIDPWDDLSETVQGLATLKADAKYIAEEVKAAEAIVQEAMGGAEVLRSRDGTQLVTWKPTKPRTSLDKDAMRADGINPDDYMKAGKPGRQFLVK</sequence>
<feature type="domain" description="YqaJ viral recombinase" evidence="2">
    <location>
        <begin position="18"/>
        <end position="153"/>
    </location>
</feature>
<evidence type="ECO:0000313" key="4">
    <source>
        <dbReference type="Proteomes" id="UP001055868"/>
    </source>
</evidence>
<proteinExistence type="predicted"/>
<dbReference type="InterPro" id="IPR011604">
    <property type="entry name" value="PDDEXK-like_dom_sf"/>
</dbReference>